<keyword evidence="3" id="KW-1185">Reference proteome</keyword>
<dbReference type="PANTHER" id="PTHR22409:SF2">
    <property type="entry name" value="CHROMOSOME 19 OPEN READING FRAME 44"/>
    <property type="match status" value="1"/>
</dbReference>
<sequence>PGLTYRFNYSPGFMDPASIASYVISPDSLNALTSYSPCMLALHDMLKQQLELTKSFLHSQQSLYQSMSSSLDHKYRYTTLQDTKKVHTLKVTASEPLI</sequence>
<dbReference type="InterPro" id="IPR040120">
    <property type="entry name" value="C19orf44-like"/>
</dbReference>
<name>A0A8W8KHP7_MAGGI</name>
<dbReference type="Pfam" id="PF15391">
    <property type="entry name" value="DUF4614"/>
    <property type="match status" value="1"/>
</dbReference>
<dbReference type="AlphaFoldDB" id="A0A8W8KHP7"/>
<organism evidence="2 3">
    <name type="scientific">Magallana gigas</name>
    <name type="common">Pacific oyster</name>
    <name type="synonym">Crassostrea gigas</name>
    <dbReference type="NCBI Taxonomy" id="29159"/>
    <lineage>
        <taxon>Eukaryota</taxon>
        <taxon>Metazoa</taxon>
        <taxon>Spiralia</taxon>
        <taxon>Lophotrochozoa</taxon>
        <taxon>Mollusca</taxon>
        <taxon>Bivalvia</taxon>
        <taxon>Autobranchia</taxon>
        <taxon>Pteriomorphia</taxon>
        <taxon>Ostreida</taxon>
        <taxon>Ostreoidea</taxon>
        <taxon>Ostreidae</taxon>
        <taxon>Magallana</taxon>
    </lineage>
</organism>
<feature type="domain" description="DUF4614" evidence="1">
    <location>
        <begin position="11"/>
        <end position="86"/>
    </location>
</feature>
<dbReference type="EnsemblMetazoa" id="G232.9">
    <property type="protein sequence ID" value="G232.9:cds"/>
    <property type="gene ID" value="G232"/>
</dbReference>
<evidence type="ECO:0000313" key="2">
    <source>
        <dbReference type="EnsemblMetazoa" id="G232.9:cds"/>
    </source>
</evidence>
<reference evidence="2" key="1">
    <citation type="submission" date="2022-08" db="UniProtKB">
        <authorList>
            <consortium name="EnsemblMetazoa"/>
        </authorList>
    </citation>
    <scope>IDENTIFICATION</scope>
    <source>
        <strain evidence="2">05x7-T-G4-1.051#20</strain>
    </source>
</reference>
<dbReference type="PANTHER" id="PTHR22409">
    <property type="entry name" value="CHROMOSOME 19 OPEN READING FRAME 44"/>
    <property type="match status" value="1"/>
</dbReference>
<protein>
    <recommendedName>
        <fullName evidence="1">DUF4614 domain-containing protein</fullName>
    </recommendedName>
</protein>
<dbReference type="InterPro" id="IPR027884">
    <property type="entry name" value="DUF4614"/>
</dbReference>
<accession>A0A8W8KHP7</accession>
<evidence type="ECO:0000313" key="3">
    <source>
        <dbReference type="Proteomes" id="UP000005408"/>
    </source>
</evidence>
<proteinExistence type="predicted"/>
<dbReference type="Proteomes" id="UP000005408">
    <property type="component" value="Unassembled WGS sequence"/>
</dbReference>
<evidence type="ECO:0000259" key="1">
    <source>
        <dbReference type="Pfam" id="PF15391"/>
    </source>
</evidence>